<name>A0A420ZDI0_UNCK3</name>
<evidence type="ECO:0000313" key="2">
    <source>
        <dbReference type="EMBL" id="RLC37552.1"/>
    </source>
</evidence>
<organism evidence="2 3">
    <name type="scientific">candidate division Kazan bacterium</name>
    <dbReference type="NCBI Taxonomy" id="2202143"/>
    <lineage>
        <taxon>Bacteria</taxon>
        <taxon>Bacteria division Kazan-3B-28</taxon>
    </lineage>
</organism>
<evidence type="ECO:0000313" key="3">
    <source>
        <dbReference type="Proteomes" id="UP000281261"/>
    </source>
</evidence>
<sequence>MTETLLAYIAGFLDGDGCIMAQLVKRKGYIHGYQIRVSIVFYQKETKKDFLEWLKNQFKFGYVRVRNDQMAEYTIVGYQPVYDVLTKLLPYLRLKKTLAQKVIDLCVLGIGSSHQRMSPRELLKRAALVDETAKYNYSKKRTINQTTVKKFLQTNNLFPRND</sequence>
<dbReference type="SUPFAM" id="SSF55608">
    <property type="entry name" value="Homing endonucleases"/>
    <property type="match status" value="1"/>
</dbReference>
<dbReference type="EMBL" id="QMNG01000003">
    <property type="protein sequence ID" value="RLC37552.1"/>
    <property type="molecule type" value="Genomic_DNA"/>
</dbReference>
<protein>
    <recommendedName>
        <fullName evidence="1">Homing endonuclease LAGLIDADG domain-containing protein</fullName>
    </recommendedName>
</protein>
<feature type="domain" description="Homing endonuclease LAGLIDADG" evidence="1">
    <location>
        <begin position="9"/>
        <end position="104"/>
    </location>
</feature>
<dbReference type="InterPro" id="IPR004860">
    <property type="entry name" value="LAGLIDADG_dom"/>
</dbReference>
<accession>A0A420ZDI0</accession>
<reference evidence="2 3" key="1">
    <citation type="submission" date="2018-06" db="EMBL/GenBank/DDBJ databases">
        <title>Extensive metabolic versatility and redundancy in microbially diverse, dynamic hydrothermal sediments.</title>
        <authorList>
            <person name="Dombrowski N."/>
            <person name="Teske A."/>
            <person name="Baker B.J."/>
        </authorList>
    </citation>
    <scope>NUCLEOTIDE SEQUENCE [LARGE SCALE GENOMIC DNA]</scope>
    <source>
        <strain evidence="2">B79_G16</strain>
    </source>
</reference>
<dbReference type="Proteomes" id="UP000281261">
    <property type="component" value="Unassembled WGS sequence"/>
</dbReference>
<comment type="caution">
    <text evidence="2">The sequence shown here is derived from an EMBL/GenBank/DDBJ whole genome shotgun (WGS) entry which is preliminary data.</text>
</comment>
<dbReference type="Gene3D" id="3.10.28.10">
    <property type="entry name" value="Homing endonucleases"/>
    <property type="match status" value="1"/>
</dbReference>
<gene>
    <name evidence="2" type="ORF">DRH29_01650</name>
</gene>
<dbReference type="Pfam" id="PF00961">
    <property type="entry name" value="LAGLIDADG_1"/>
    <property type="match status" value="1"/>
</dbReference>
<dbReference type="AlphaFoldDB" id="A0A420ZDI0"/>
<dbReference type="GO" id="GO:0004519">
    <property type="term" value="F:endonuclease activity"/>
    <property type="evidence" value="ECO:0007669"/>
    <property type="project" value="InterPro"/>
</dbReference>
<evidence type="ECO:0000259" key="1">
    <source>
        <dbReference type="Pfam" id="PF00961"/>
    </source>
</evidence>
<proteinExistence type="predicted"/>
<dbReference type="InterPro" id="IPR027434">
    <property type="entry name" value="Homing_endonucl"/>
</dbReference>